<dbReference type="EMBL" id="CAIIXF020000006">
    <property type="protein sequence ID" value="CAH1787776.1"/>
    <property type="molecule type" value="Genomic_DNA"/>
</dbReference>
<keyword evidence="2" id="KW-1185">Reference proteome</keyword>
<reference evidence="1" key="1">
    <citation type="submission" date="2022-03" db="EMBL/GenBank/DDBJ databases">
        <authorList>
            <person name="Martin C."/>
        </authorList>
    </citation>
    <scope>NUCLEOTIDE SEQUENCE</scope>
</reference>
<evidence type="ECO:0000313" key="1">
    <source>
        <dbReference type="EMBL" id="CAH1787776.1"/>
    </source>
</evidence>
<name>A0A8J1YC18_OWEFU</name>
<organism evidence="1 2">
    <name type="scientific">Owenia fusiformis</name>
    <name type="common">Polychaete worm</name>
    <dbReference type="NCBI Taxonomy" id="6347"/>
    <lineage>
        <taxon>Eukaryota</taxon>
        <taxon>Metazoa</taxon>
        <taxon>Spiralia</taxon>
        <taxon>Lophotrochozoa</taxon>
        <taxon>Annelida</taxon>
        <taxon>Polychaeta</taxon>
        <taxon>Sedentaria</taxon>
        <taxon>Canalipalpata</taxon>
        <taxon>Sabellida</taxon>
        <taxon>Oweniida</taxon>
        <taxon>Oweniidae</taxon>
        <taxon>Owenia</taxon>
    </lineage>
</organism>
<dbReference type="Proteomes" id="UP000749559">
    <property type="component" value="Unassembled WGS sequence"/>
</dbReference>
<feature type="non-terminal residue" evidence="1">
    <location>
        <position position="319"/>
    </location>
</feature>
<proteinExistence type="predicted"/>
<protein>
    <submittedName>
        <fullName evidence="1">Uncharacterized protein</fullName>
    </submittedName>
</protein>
<accession>A0A8J1YC18</accession>
<evidence type="ECO:0000313" key="2">
    <source>
        <dbReference type="Proteomes" id="UP000749559"/>
    </source>
</evidence>
<dbReference type="AlphaFoldDB" id="A0A8J1YC18"/>
<sequence length="319" mass="36546">MHSLKYSIIFISLISFVKLGDFSKCKRCKREVEGNSTEKTLSFLADGDPQGLFATPKVLHKTWKLFGVKSRSEIVKKGKYFVEYLKEFGIDASSLTDEQLYQGQPVDLGDYTFFAFVLKSKLRTVTETMPHRRVKYYKNTYLSEIGFIATTKRPINLTGREFVEYLKEFGIDVSSLTDEQLCQGQPVDLGDYKVFAFILKAKLRTVTETMPHRRVKYYKNTYLVEMGFVAVAKRPIGKWNGTIPIGGGFFTTNYLLPNNECDFIEEPDIIEGRALWPFYIENGFGYFGMDVYSNKYGHGTLKGVEIQSQTFVAAITIRF</sequence>
<gene>
    <name evidence="1" type="ORF">OFUS_LOCUS13416</name>
</gene>
<dbReference type="OrthoDB" id="10667993at2759"/>
<comment type="caution">
    <text evidence="1">The sequence shown here is derived from an EMBL/GenBank/DDBJ whole genome shotgun (WGS) entry which is preliminary data.</text>
</comment>